<keyword evidence="9" id="KW-0233">DNA recombination</keyword>
<evidence type="ECO:0000256" key="2">
    <source>
        <dbReference type="ARBA" id="ARBA00004496"/>
    </source>
</evidence>
<dbReference type="Pfam" id="PF00589">
    <property type="entry name" value="Phage_integrase"/>
    <property type="match status" value="1"/>
</dbReference>
<feature type="domain" description="Tyr recombinase" evidence="12">
    <location>
        <begin position="155"/>
        <end position="326"/>
    </location>
</feature>
<comment type="function">
    <text evidence="1">Site-specific tyrosine recombinase, which acts by catalyzing the cutting and rejoining of the recombining DNA molecules.</text>
</comment>
<dbReference type="GO" id="GO:0007059">
    <property type="term" value="P:chromosome segregation"/>
    <property type="evidence" value="ECO:0007669"/>
    <property type="project" value="UniProtKB-KW"/>
</dbReference>
<evidence type="ECO:0000256" key="5">
    <source>
        <dbReference type="ARBA" id="ARBA00022618"/>
    </source>
</evidence>
<evidence type="ECO:0000256" key="6">
    <source>
        <dbReference type="ARBA" id="ARBA00022829"/>
    </source>
</evidence>
<dbReference type="Gene3D" id="1.10.443.10">
    <property type="entry name" value="Intergrase catalytic core"/>
    <property type="match status" value="1"/>
</dbReference>
<dbReference type="Pfam" id="PF13495">
    <property type="entry name" value="Phage_int_SAM_4"/>
    <property type="match status" value="1"/>
</dbReference>
<sequence>MESRQMIIQSVMQVLKSKVDQETLDIVQDALTIELNRYEVQERTTELSVVDNSAVGMLRRYIATKRIEGKAESTLKRYWEQNLQLIQFLGKDLNKITTDDLRLFMACRRQQNKVSNRTLDGMRRCYRSFFTWLTTEGLIEKNPCIALNQIKCRKQIKKPYTAVELELLRKSCENIRDLALVEFLYSSGCRVSEISRLDISDINMETGECCVIGKGNKERIVYLTDIALLYLKRYLEKRKDSSVALFAGKGTPRLKKGGIETLLKRIGNVAGVENVHPHRFRRTLATNLLDRGMSIQDVAVILGHADLKTTQIYCFINQSNVKNAYRKYAA</sequence>
<dbReference type="GO" id="GO:0015074">
    <property type="term" value="P:DNA integration"/>
    <property type="evidence" value="ECO:0007669"/>
    <property type="project" value="UniProtKB-KW"/>
</dbReference>
<evidence type="ECO:0000256" key="3">
    <source>
        <dbReference type="ARBA" id="ARBA00008857"/>
    </source>
</evidence>
<name>A0A415L590_9FIRM</name>
<dbReference type="EMBL" id="QROS01000016">
    <property type="protein sequence ID" value="RHL43678.1"/>
    <property type="molecule type" value="Genomic_DNA"/>
</dbReference>
<dbReference type="GO" id="GO:0051301">
    <property type="term" value="P:cell division"/>
    <property type="evidence" value="ECO:0007669"/>
    <property type="project" value="UniProtKB-KW"/>
</dbReference>
<evidence type="ECO:0000313" key="15">
    <source>
        <dbReference type="Proteomes" id="UP000285897"/>
    </source>
</evidence>
<reference evidence="14 15" key="1">
    <citation type="submission" date="2018-08" db="EMBL/GenBank/DDBJ databases">
        <title>A genome reference for cultivated species of the human gut microbiota.</title>
        <authorList>
            <person name="Zou Y."/>
            <person name="Xue W."/>
            <person name="Luo G."/>
        </authorList>
    </citation>
    <scope>NUCLEOTIDE SEQUENCE [LARGE SCALE GENOMIC DNA]</scope>
    <source>
        <strain evidence="14 15">AF37-6AC</strain>
    </source>
</reference>
<dbReference type="InterPro" id="IPR004107">
    <property type="entry name" value="Integrase_SAM-like_N"/>
</dbReference>
<dbReference type="GO" id="GO:0005737">
    <property type="term" value="C:cytoplasm"/>
    <property type="evidence" value="ECO:0007669"/>
    <property type="project" value="UniProtKB-SubCell"/>
</dbReference>
<keyword evidence="7" id="KW-0229">DNA integration</keyword>
<organism evidence="14 15">
    <name type="scientific">Blautia obeum</name>
    <dbReference type="NCBI Taxonomy" id="40520"/>
    <lineage>
        <taxon>Bacteria</taxon>
        <taxon>Bacillati</taxon>
        <taxon>Bacillota</taxon>
        <taxon>Clostridia</taxon>
        <taxon>Lachnospirales</taxon>
        <taxon>Lachnospiraceae</taxon>
        <taxon>Blautia</taxon>
    </lineage>
</organism>
<dbReference type="Proteomes" id="UP000285897">
    <property type="component" value="Unassembled WGS sequence"/>
</dbReference>
<dbReference type="InterPro" id="IPR010998">
    <property type="entry name" value="Integrase_recombinase_N"/>
</dbReference>
<dbReference type="PROSITE" id="PS51898">
    <property type="entry name" value="TYR_RECOMBINASE"/>
    <property type="match status" value="1"/>
</dbReference>
<evidence type="ECO:0000256" key="11">
    <source>
        <dbReference type="PROSITE-ProRule" id="PRU01248"/>
    </source>
</evidence>
<dbReference type="PANTHER" id="PTHR30349:SF77">
    <property type="entry name" value="TYROSINE RECOMBINASE XERC"/>
    <property type="match status" value="1"/>
</dbReference>
<comment type="similarity">
    <text evidence="3">Belongs to the 'phage' integrase family.</text>
</comment>
<keyword evidence="10" id="KW-0131">Cell cycle</keyword>
<evidence type="ECO:0000256" key="1">
    <source>
        <dbReference type="ARBA" id="ARBA00003283"/>
    </source>
</evidence>
<dbReference type="PROSITE" id="PS51900">
    <property type="entry name" value="CB"/>
    <property type="match status" value="1"/>
</dbReference>
<evidence type="ECO:0000259" key="13">
    <source>
        <dbReference type="PROSITE" id="PS51900"/>
    </source>
</evidence>
<dbReference type="GO" id="GO:0003677">
    <property type="term" value="F:DNA binding"/>
    <property type="evidence" value="ECO:0007669"/>
    <property type="project" value="UniProtKB-UniRule"/>
</dbReference>
<keyword evidence="6" id="KW-0159">Chromosome partition</keyword>
<dbReference type="InterPro" id="IPR044068">
    <property type="entry name" value="CB"/>
</dbReference>
<comment type="caution">
    <text evidence="14">The sequence shown here is derived from an EMBL/GenBank/DDBJ whole genome shotgun (WGS) entry which is preliminary data.</text>
</comment>
<evidence type="ECO:0000259" key="12">
    <source>
        <dbReference type="PROSITE" id="PS51898"/>
    </source>
</evidence>
<accession>A0A415L590</accession>
<feature type="domain" description="Core-binding (CB)" evidence="13">
    <location>
        <begin position="52"/>
        <end position="134"/>
    </location>
</feature>
<dbReference type="SUPFAM" id="SSF56349">
    <property type="entry name" value="DNA breaking-rejoining enzymes"/>
    <property type="match status" value="1"/>
</dbReference>
<evidence type="ECO:0000256" key="8">
    <source>
        <dbReference type="ARBA" id="ARBA00023125"/>
    </source>
</evidence>
<dbReference type="AlphaFoldDB" id="A0A415L590"/>
<proteinExistence type="inferred from homology"/>
<dbReference type="GO" id="GO:0006310">
    <property type="term" value="P:DNA recombination"/>
    <property type="evidence" value="ECO:0007669"/>
    <property type="project" value="UniProtKB-KW"/>
</dbReference>
<evidence type="ECO:0008006" key="16">
    <source>
        <dbReference type="Google" id="ProtNLM"/>
    </source>
</evidence>
<evidence type="ECO:0000256" key="10">
    <source>
        <dbReference type="ARBA" id="ARBA00023306"/>
    </source>
</evidence>
<dbReference type="NCBIfam" id="NF040815">
    <property type="entry name" value="recomb_XerA_Arch"/>
    <property type="match status" value="1"/>
</dbReference>
<dbReference type="PANTHER" id="PTHR30349">
    <property type="entry name" value="PHAGE INTEGRASE-RELATED"/>
    <property type="match status" value="1"/>
</dbReference>
<protein>
    <recommendedName>
        <fullName evidence="16">Tyrosine recombinase XerC</fullName>
    </recommendedName>
</protein>
<dbReference type="InterPro" id="IPR013762">
    <property type="entry name" value="Integrase-like_cat_sf"/>
</dbReference>
<evidence type="ECO:0000256" key="9">
    <source>
        <dbReference type="ARBA" id="ARBA00023172"/>
    </source>
</evidence>
<dbReference type="InterPro" id="IPR002104">
    <property type="entry name" value="Integrase_catalytic"/>
</dbReference>
<gene>
    <name evidence="14" type="ORF">DW021_15270</name>
</gene>
<keyword evidence="8 11" id="KW-0238">DNA-binding</keyword>
<comment type="subcellular location">
    <subcellularLocation>
        <location evidence="2">Cytoplasm</location>
    </subcellularLocation>
</comment>
<dbReference type="InterPro" id="IPR050090">
    <property type="entry name" value="Tyrosine_recombinase_XerCD"/>
</dbReference>
<dbReference type="Gene3D" id="1.10.150.130">
    <property type="match status" value="1"/>
</dbReference>
<dbReference type="InterPro" id="IPR011010">
    <property type="entry name" value="DNA_brk_join_enz"/>
</dbReference>
<evidence type="ECO:0000313" key="14">
    <source>
        <dbReference type="EMBL" id="RHL43678.1"/>
    </source>
</evidence>
<keyword evidence="4" id="KW-0963">Cytoplasm</keyword>
<evidence type="ECO:0000256" key="7">
    <source>
        <dbReference type="ARBA" id="ARBA00022908"/>
    </source>
</evidence>
<evidence type="ECO:0000256" key="4">
    <source>
        <dbReference type="ARBA" id="ARBA00022490"/>
    </source>
</evidence>
<keyword evidence="5" id="KW-0132">Cell division</keyword>